<dbReference type="MEROPS" id="M03.004"/>
<comment type="caution">
    <text evidence="12">The sequence shown here is derived from an EMBL/GenBank/DDBJ whole genome shotgun (WGS) entry which is preliminary data.</text>
</comment>
<dbReference type="EC" id="3.4.24.70" evidence="8"/>
<comment type="catalytic activity">
    <reaction evidence="7">
        <text>Hydrolysis of oligopeptides, with broad specificity. Gly or Ala commonly occur as P1 or P1' residues, but more distant residues are also important, as is shown by the fact that Z-Gly-Pro-Gly-|-Gly-Pro-Ala is cleaved, but not Z-(Gly)(5).</text>
        <dbReference type="EC" id="3.4.24.70"/>
    </reaction>
</comment>
<dbReference type="GO" id="GO:0046872">
    <property type="term" value="F:metal ion binding"/>
    <property type="evidence" value="ECO:0007669"/>
    <property type="project" value="UniProtKB-UniRule"/>
</dbReference>
<evidence type="ECO:0000256" key="6">
    <source>
        <dbReference type="ARBA" id="ARBA00023049"/>
    </source>
</evidence>
<dbReference type="RefSeq" id="WP_051632425.1">
    <property type="nucleotide sequence ID" value="NZ_JMSZ01000001.1"/>
</dbReference>
<keyword evidence="3 9" id="KW-0479">Metal-binding</keyword>
<dbReference type="SUPFAM" id="SSF55486">
    <property type="entry name" value="Metalloproteases ('zincins'), catalytic domain"/>
    <property type="match status" value="1"/>
</dbReference>
<comment type="cofactor">
    <cofactor evidence="9">
        <name>Zn(2+)</name>
        <dbReference type="ChEBI" id="CHEBI:29105"/>
    </cofactor>
    <text evidence="9">Binds 1 zinc ion.</text>
</comment>
<dbReference type="Gene3D" id="3.40.390.10">
    <property type="entry name" value="Collagenase (Catalytic Domain)"/>
    <property type="match status" value="1"/>
</dbReference>
<evidence type="ECO:0000256" key="8">
    <source>
        <dbReference type="ARBA" id="ARBA00026100"/>
    </source>
</evidence>
<keyword evidence="6 9" id="KW-0482">Metalloprotease</keyword>
<dbReference type="Pfam" id="PF19310">
    <property type="entry name" value="TOP_N"/>
    <property type="match status" value="1"/>
</dbReference>
<dbReference type="OrthoDB" id="9773538at2"/>
<organism evidence="12 13">
    <name type="scientific">Nitrincola lacisaponensis</name>
    <dbReference type="NCBI Taxonomy" id="267850"/>
    <lineage>
        <taxon>Bacteria</taxon>
        <taxon>Pseudomonadati</taxon>
        <taxon>Pseudomonadota</taxon>
        <taxon>Gammaproteobacteria</taxon>
        <taxon>Oceanospirillales</taxon>
        <taxon>Oceanospirillaceae</taxon>
        <taxon>Nitrincola</taxon>
    </lineage>
</organism>
<sequence length="680" mass="77001">MNNPLLAPSQLPPFSQIQVEHIEPAVDALLAQNRRLIAELTEQKGAHNWQSLVQVLEDAGDRLSYAWSITTHLNSVMNSDALRQVYNSCQQKLSAYWTEMGQHKGLFEAYERLASSDTYAQLEPAQQKVLEHALRDFRLSGIALPAEQQQRYAEIQQRLSALTSKFSENVLDATQGWYYHTETVEDLKGLPEDAIEAAATAAQQRELSGWVITLDFPAYYAVMTYADQAALREKLYRAYSTRASDQGPNAGRWDNGPVMDEILALRHELAQLLGFSHYADYSLATKMADTGQQVIGFLQDLAEKSRPVALQDLAELTAFATEQDGLEQLMPWDISYYAEKLKQSRYQVSQQQLRPYFPLPKVLNGLFAIVERLFGVQVEEQASVDAWHADVRLFRLSRDGDTLAYCYLDPFARSNKRGGAWMADCRDRRRLANGELQLPVAYLVCNFTPPLGDKPALLTHDEVTTLFHEFGHGLHHMLSRVDYPEVSGINGVAWDAVELPSQFMENWCWEPEGLALMSGHYETGEPLPQALLDNMLAAKHFQAGMMMVRQLEFSLFDFQLHQQYQPGQTNVQQVLDRVRDQVAVIRPPEENRFQHSFSHIFAGGYAAGYYSYKWAEVLSADAFSRFEEEGIFSAEAGADFRRHILEKGGSEEPMNLFVAFRGREPSVEALLRHNGIVRAA</sequence>
<evidence type="ECO:0000256" key="9">
    <source>
        <dbReference type="RuleBase" id="RU003435"/>
    </source>
</evidence>
<dbReference type="GO" id="GO:0005829">
    <property type="term" value="C:cytosol"/>
    <property type="evidence" value="ECO:0007669"/>
    <property type="project" value="UniProtKB-ARBA"/>
</dbReference>
<evidence type="ECO:0000256" key="3">
    <source>
        <dbReference type="ARBA" id="ARBA00022723"/>
    </source>
</evidence>
<dbReference type="STRING" id="267850.ADINL_0060"/>
<dbReference type="Pfam" id="PF01432">
    <property type="entry name" value="Peptidase_M3"/>
    <property type="match status" value="1"/>
</dbReference>
<evidence type="ECO:0000313" key="13">
    <source>
        <dbReference type="Proteomes" id="UP000027318"/>
    </source>
</evidence>
<gene>
    <name evidence="12" type="ORF">ADINL_0060</name>
</gene>
<protein>
    <recommendedName>
        <fullName evidence="8">oligopeptidase A</fullName>
        <ecNumber evidence="8">3.4.24.70</ecNumber>
    </recommendedName>
</protein>
<dbReference type="Gene3D" id="1.10.1370.10">
    <property type="entry name" value="Neurolysin, domain 3"/>
    <property type="match status" value="1"/>
</dbReference>
<keyword evidence="13" id="KW-1185">Reference proteome</keyword>
<dbReference type="EMBL" id="JMSZ01000001">
    <property type="protein sequence ID" value="KDE41380.1"/>
    <property type="molecule type" value="Genomic_DNA"/>
</dbReference>
<evidence type="ECO:0000256" key="5">
    <source>
        <dbReference type="ARBA" id="ARBA00022833"/>
    </source>
</evidence>
<dbReference type="InterPro" id="IPR024077">
    <property type="entry name" value="Neurolysin/TOP_dom2"/>
</dbReference>
<dbReference type="FunFam" id="3.40.390.10:FF:000009">
    <property type="entry name" value="Oligopeptidase A"/>
    <property type="match status" value="1"/>
</dbReference>
<keyword evidence="4 9" id="KW-0378">Hydrolase</keyword>
<dbReference type="InterPro" id="IPR024080">
    <property type="entry name" value="Neurolysin/TOP_N"/>
</dbReference>
<keyword evidence="5 9" id="KW-0862">Zinc</keyword>
<name>A0A063Y8D9_9GAMM</name>
<dbReference type="InterPro" id="IPR045666">
    <property type="entry name" value="OpdA_N"/>
</dbReference>
<dbReference type="GO" id="GO:0006518">
    <property type="term" value="P:peptide metabolic process"/>
    <property type="evidence" value="ECO:0007669"/>
    <property type="project" value="TreeGrafter"/>
</dbReference>
<dbReference type="InterPro" id="IPR024079">
    <property type="entry name" value="MetalloPept_cat_dom_sf"/>
</dbReference>
<proteinExistence type="inferred from homology"/>
<evidence type="ECO:0000313" key="12">
    <source>
        <dbReference type="EMBL" id="KDE41380.1"/>
    </source>
</evidence>
<dbReference type="PATRIC" id="fig|267850.7.peg.60"/>
<dbReference type="Proteomes" id="UP000027318">
    <property type="component" value="Unassembled WGS sequence"/>
</dbReference>
<dbReference type="PANTHER" id="PTHR11804:SF84">
    <property type="entry name" value="SACCHAROLYSIN"/>
    <property type="match status" value="1"/>
</dbReference>
<comment type="similarity">
    <text evidence="1 9">Belongs to the peptidase M3 family.</text>
</comment>
<dbReference type="GO" id="GO:0006508">
    <property type="term" value="P:proteolysis"/>
    <property type="evidence" value="ECO:0007669"/>
    <property type="project" value="UniProtKB-KW"/>
</dbReference>
<dbReference type="InterPro" id="IPR001567">
    <property type="entry name" value="Pept_M3A_M3B_dom"/>
</dbReference>
<evidence type="ECO:0000256" key="7">
    <source>
        <dbReference type="ARBA" id="ARBA00024603"/>
    </source>
</evidence>
<dbReference type="NCBIfam" id="NF008159">
    <property type="entry name" value="PRK10911.1"/>
    <property type="match status" value="1"/>
</dbReference>
<dbReference type="Gene3D" id="1.20.1050.40">
    <property type="entry name" value="Endopeptidase. Chain P, domain 1"/>
    <property type="match status" value="1"/>
</dbReference>
<evidence type="ECO:0000256" key="1">
    <source>
        <dbReference type="ARBA" id="ARBA00006040"/>
    </source>
</evidence>
<dbReference type="AlphaFoldDB" id="A0A063Y8D9"/>
<evidence type="ECO:0000256" key="4">
    <source>
        <dbReference type="ARBA" id="ARBA00022801"/>
    </source>
</evidence>
<evidence type="ECO:0000256" key="2">
    <source>
        <dbReference type="ARBA" id="ARBA00022670"/>
    </source>
</evidence>
<dbReference type="InterPro" id="IPR034005">
    <property type="entry name" value="M3A_DCP"/>
</dbReference>
<dbReference type="PANTHER" id="PTHR11804">
    <property type="entry name" value="PROTEASE M3 THIMET OLIGOPEPTIDASE-RELATED"/>
    <property type="match status" value="1"/>
</dbReference>
<evidence type="ECO:0000259" key="11">
    <source>
        <dbReference type="Pfam" id="PF19310"/>
    </source>
</evidence>
<evidence type="ECO:0000259" key="10">
    <source>
        <dbReference type="Pfam" id="PF01432"/>
    </source>
</evidence>
<dbReference type="CDD" id="cd06456">
    <property type="entry name" value="M3A_DCP"/>
    <property type="match status" value="1"/>
</dbReference>
<accession>A0A063Y8D9</accession>
<dbReference type="GO" id="GO:0004222">
    <property type="term" value="F:metalloendopeptidase activity"/>
    <property type="evidence" value="ECO:0007669"/>
    <property type="project" value="UniProtKB-EC"/>
</dbReference>
<dbReference type="InterPro" id="IPR045090">
    <property type="entry name" value="Pept_M3A_M3B"/>
</dbReference>
<feature type="domain" description="Oligopeptidase A N-terminal" evidence="11">
    <location>
        <begin position="28"/>
        <end position="148"/>
    </location>
</feature>
<feature type="domain" description="Peptidase M3A/M3B catalytic" evidence="10">
    <location>
        <begin position="222"/>
        <end position="675"/>
    </location>
</feature>
<reference evidence="12 13" key="1">
    <citation type="journal article" date="2005" name="Int. J. Syst. Evol. Microbiol.">
        <title>Nitrincola lacisaponensis gen. nov., sp. nov., a novel alkaliphilic bacterium isolated from an alkaline, saline lake.</title>
        <authorList>
            <person name="Dimitriu P.A."/>
            <person name="Shukla S.K."/>
            <person name="Conradt J."/>
            <person name="Marquez M.C."/>
            <person name="Ventosa A."/>
            <person name="Maglia A."/>
            <person name="Peyton B.M."/>
            <person name="Pinkart H.C."/>
            <person name="Mormile M.R."/>
        </authorList>
    </citation>
    <scope>NUCLEOTIDE SEQUENCE [LARGE SCALE GENOMIC DNA]</scope>
    <source>
        <strain evidence="12 13">4CA</strain>
    </source>
</reference>
<keyword evidence="2 9" id="KW-0645">Protease</keyword>